<dbReference type="Gene3D" id="2.40.160.20">
    <property type="match status" value="1"/>
</dbReference>
<dbReference type="SUPFAM" id="SSF56925">
    <property type="entry name" value="OMPA-like"/>
    <property type="match status" value="1"/>
</dbReference>
<evidence type="ECO:0000256" key="1">
    <source>
        <dbReference type="ARBA" id="ARBA00022729"/>
    </source>
</evidence>
<protein>
    <recommendedName>
        <fullName evidence="2">Outer membrane protein beta-barrel domain-containing protein</fullName>
    </recommendedName>
</protein>
<keyword evidence="4" id="KW-1185">Reference proteome</keyword>
<evidence type="ECO:0000313" key="3">
    <source>
        <dbReference type="EMBL" id="MFD2597488.1"/>
    </source>
</evidence>
<dbReference type="InterPro" id="IPR027385">
    <property type="entry name" value="Beta-barrel_OMP"/>
</dbReference>
<reference evidence="4" key="1">
    <citation type="journal article" date="2019" name="Int. J. Syst. Evol. Microbiol.">
        <title>The Global Catalogue of Microorganisms (GCM) 10K type strain sequencing project: providing services to taxonomists for standard genome sequencing and annotation.</title>
        <authorList>
            <consortium name="The Broad Institute Genomics Platform"/>
            <consortium name="The Broad Institute Genome Sequencing Center for Infectious Disease"/>
            <person name="Wu L."/>
            <person name="Ma J."/>
        </authorList>
    </citation>
    <scope>NUCLEOTIDE SEQUENCE [LARGE SCALE GENOMIC DNA]</scope>
    <source>
        <strain evidence="4">KCTC 42248</strain>
    </source>
</reference>
<sequence length="213" mass="23400">MKKVLLTLYAIAGTALVGVAQDYGFNKGNVMLEGSFQASTVKPTAETSKTTSLQFSPKFGYFLSDKFALGVDLNVSSRTEKNTFGVSGINSESKQNTFGIGGFGRYYMLEVGSRFKAYTELGLGFLSNRDKSSIPNERFYDIKSSGFRTGAGIGANFFLNNNIAVNFLFADLIAYQTLKPDLPNAESNSQFSANFNVFNNFFNSSRFGLTFKF</sequence>
<dbReference type="Proteomes" id="UP001597393">
    <property type="component" value="Unassembled WGS sequence"/>
</dbReference>
<organism evidence="3 4">
    <name type="scientific">Sphingobacterium corticis</name>
    <dbReference type="NCBI Taxonomy" id="1812823"/>
    <lineage>
        <taxon>Bacteria</taxon>
        <taxon>Pseudomonadati</taxon>
        <taxon>Bacteroidota</taxon>
        <taxon>Sphingobacteriia</taxon>
        <taxon>Sphingobacteriales</taxon>
        <taxon>Sphingobacteriaceae</taxon>
        <taxon>Sphingobacterium</taxon>
    </lineage>
</organism>
<keyword evidence="1" id="KW-0732">Signal</keyword>
<proteinExistence type="predicted"/>
<dbReference type="Pfam" id="PF13505">
    <property type="entry name" value="OMP_b-brl"/>
    <property type="match status" value="1"/>
</dbReference>
<gene>
    <name evidence="3" type="ORF">ACFSQ3_00880</name>
</gene>
<feature type="domain" description="Outer membrane protein beta-barrel" evidence="2">
    <location>
        <begin position="17"/>
        <end position="175"/>
    </location>
</feature>
<dbReference type="InterPro" id="IPR011250">
    <property type="entry name" value="OMP/PagP_B-barrel"/>
</dbReference>
<name>A0ABW5NHX9_9SPHI</name>
<evidence type="ECO:0000259" key="2">
    <source>
        <dbReference type="Pfam" id="PF13505"/>
    </source>
</evidence>
<dbReference type="RefSeq" id="WP_380866684.1">
    <property type="nucleotide sequence ID" value="NZ_JBHUMA010000003.1"/>
</dbReference>
<accession>A0ABW5NHX9</accession>
<dbReference type="EMBL" id="JBHUMA010000003">
    <property type="protein sequence ID" value="MFD2597488.1"/>
    <property type="molecule type" value="Genomic_DNA"/>
</dbReference>
<comment type="caution">
    <text evidence="3">The sequence shown here is derived from an EMBL/GenBank/DDBJ whole genome shotgun (WGS) entry which is preliminary data.</text>
</comment>
<evidence type="ECO:0000313" key="4">
    <source>
        <dbReference type="Proteomes" id="UP001597393"/>
    </source>
</evidence>